<gene>
    <name evidence="8" type="ORF">BK809_0001334</name>
</gene>
<dbReference type="Gene3D" id="1.25.40.10">
    <property type="entry name" value="Tetratricopeptide repeat domain"/>
    <property type="match status" value="4"/>
</dbReference>
<name>A0A1S8B9K6_9PEZI</name>
<feature type="repeat" description="TPR" evidence="6">
    <location>
        <begin position="208"/>
        <end position="241"/>
    </location>
</feature>
<evidence type="ECO:0000256" key="1">
    <source>
        <dbReference type="ARBA" id="ARBA00004123"/>
    </source>
</evidence>
<dbReference type="GO" id="GO:0016567">
    <property type="term" value="P:protein ubiquitination"/>
    <property type="evidence" value="ECO:0007669"/>
    <property type="project" value="TreeGrafter"/>
</dbReference>
<dbReference type="PROSITE" id="PS50293">
    <property type="entry name" value="TPR_REGION"/>
    <property type="match status" value="1"/>
</dbReference>
<dbReference type="PANTHER" id="PTHR12558">
    <property type="entry name" value="CELL DIVISION CYCLE 16,23,27"/>
    <property type="match status" value="1"/>
</dbReference>
<comment type="subcellular location">
    <subcellularLocation>
        <location evidence="1">Nucleus</location>
    </subcellularLocation>
</comment>
<feature type="repeat" description="TPR" evidence="6">
    <location>
        <begin position="310"/>
        <end position="343"/>
    </location>
</feature>
<dbReference type="InterPro" id="IPR019734">
    <property type="entry name" value="TPR_rpt"/>
</dbReference>
<dbReference type="AlphaFoldDB" id="A0A1S8B9K6"/>
<reference evidence="8 9" key="1">
    <citation type="submission" date="2017-01" db="EMBL/GenBank/DDBJ databases">
        <title>Draft genome sequence of Diplodia seriata F98.1, a fungal species involved in grapevine trunk diseases.</title>
        <authorList>
            <person name="Robert-Siegwald G."/>
            <person name="Vallet J."/>
            <person name="Abou-Mansour E."/>
            <person name="Xu J."/>
            <person name="Rey P."/>
            <person name="Bertsch C."/>
            <person name="Rego C."/>
            <person name="Larignon P."/>
            <person name="Fontaine F."/>
            <person name="Lebrun M.-H."/>
        </authorList>
    </citation>
    <scope>NUCLEOTIDE SEQUENCE [LARGE SCALE GENOMIC DNA]</scope>
    <source>
        <strain evidence="8 9">F98.1</strain>
    </source>
</reference>
<feature type="repeat" description="TPR" evidence="6">
    <location>
        <begin position="276"/>
        <end position="309"/>
    </location>
</feature>
<dbReference type="Proteomes" id="UP000190776">
    <property type="component" value="Unassembled WGS sequence"/>
</dbReference>
<dbReference type="FunFam" id="1.25.40.10:FF:000018">
    <property type="entry name" value="Cell division cycle protein 27 homolog B"/>
    <property type="match status" value="1"/>
</dbReference>
<evidence type="ECO:0000256" key="2">
    <source>
        <dbReference type="ARBA" id="ARBA00022737"/>
    </source>
</evidence>
<dbReference type="STRING" id="420778.A0A1S8B9K6"/>
<dbReference type="InterPro" id="IPR011990">
    <property type="entry name" value="TPR-like_helical_dom_sf"/>
</dbReference>
<keyword evidence="2" id="KW-0677">Repeat</keyword>
<dbReference type="PANTHER" id="PTHR12558:SF13">
    <property type="entry name" value="CELL DIVISION CYCLE PROTEIN 27 HOMOLOG"/>
    <property type="match status" value="1"/>
</dbReference>
<evidence type="ECO:0000256" key="6">
    <source>
        <dbReference type="PROSITE-ProRule" id="PRU00339"/>
    </source>
</evidence>
<dbReference type="GO" id="GO:0007091">
    <property type="term" value="P:metaphase/anaphase transition of mitotic cell cycle"/>
    <property type="evidence" value="ECO:0007669"/>
    <property type="project" value="TreeGrafter"/>
</dbReference>
<feature type="region of interest" description="Disordered" evidence="7">
    <location>
        <begin position="124"/>
        <end position="152"/>
    </location>
</feature>
<organism evidence="8 9">
    <name type="scientific">Diplodia seriata</name>
    <dbReference type="NCBI Taxonomy" id="420778"/>
    <lineage>
        <taxon>Eukaryota</taxon>
        <taxon>Fungi</taxon>
        <taxon>Dikarya</taxon>
        <taxon>Ascomycota</taxon>
        <taxon>Pezizomycotina</taxon>
        <taxon>Dothideomycetes</taxon>
        <taxon>Dothideomycetes incertae sedis</taxon>
        <taxon>Botryosphaeriales</taxon>
        <taxon>Botryosphaeriaceae</taxon>
        <taxon>Diplodia</taxon>
    </lineage>
</organism>
<dbReference type="GO" id="GO:0005737">
    <property type="term" value="C:cytoplasm"/>
    <property type="evidence" value="ECO:0007669"/>
    <property type="project" value="TreeGrafter"/>
</dbReference>
<evidence type="ECO:0000313" key="9">
    <source>
        <dbReference type="Proteomes" id="UP000190776"/>
    </source>
</evidence>
<dbReference type="Pfam" id="PF12895">
    <property type="entry name" value="ANAPC3"/>
    <property type="match status" value="1"/>
</dbReference>
<protein>
    <submittedName>
        <fullName evidence="8">Protein bimA</fullName>
    </submittedName>
</protein>
<evidence type="ECO:0000256" key="3">
    <source>
        <dbReference type="ARBA" id="ARBA00022803"/>
    </source>
</evidence>
<dbReference type="EMBL" id="MSZU01000106">
    <property type="protein sequence ID" value="OMP83951.1"/>
    <property type="molecule type" value="Genomic_DNA"/>
</dbReference>
<feature type="compositionally biased region" description="Polar residues" evidence="7">
    <location>
        <begin position="136"/>
        <end position="152"/>
    </location>
</feature>
<keyword evidence="3 6" id="KW-0802">TPR repeat</keyword>
<evidence type="ECO:0000256" key="4">
    <source>
        <dbReference type="ARBA" id="ARBA00023242"/>
    </source>
</evidence>
<sequence>MSPTPNPYVATQLRQLIYYHLDNDFVQNALFLAGRLHGQEPRSPDAAHLLALCHLRLGRLKAAYDYSREKGFRGQHLGCAYIFAQACLGLGRFPEGITALDRARGFWGGRNHWRRVISGNRKPIEPTERDLKETRSQSALGGNITSAAPPKQQQSTAAIEVAKEREALQSLLELFCKLGSAYYLLSRYSSQSAWEEFNCLPNAQRETPWVLAQMGRAQYEQAKYSEAAELFEKVKRIAPSRMEDMEVYSTVLWHLKGETDLAYLAHELIETDRLSPQAWCAIGNSFSLQRDHDQAVKCFRRATQLDPKFAYAFTLQGHEHVANEEFDKALLAYRSAIAADSRHYNGWYGLGRVYEKMGKYEVAEKHYKNAHHINPRNPVLLVCIGVVLERMRKPQAALLQYNEACRLDPRSALARFKKARVLMNLRKTRMALEELEILKDLAPDEANVHFMLGKLYKMMRDKTSAIRHFTIALNLDPKAAQYIKEAMESLEDDEDDEYDDEDGA</sequence>
<feature type="compositionally biased region" description="Basic and acidic residues" evidence="7">
    <location>
        <begin position="124"/>
        <end position="135"/>
    </location>
</feature>
<dbReference type="GO" id="GO:0031145">
    <property type="term" value="P:anaphase-promoting complex-dependent catabolic process"/>
    <property type="evidence" value="ECO:0007669"/>
    <property type="project" value="TreeGrafter"/>
</dbReference>
<accession>A0A1S8B9K6</accession>
<dbReference type="SMART" id="SM00028">
    <property type="entry name" value="TPR"/>
    <property type="match status" value="7"/>
</dbReference>
<keyword evidence="4" id="KW-0539">Nucleus</keyword>
<evidence type="ECO:0000256" key="5">
    <source>
        <dbReference type="ARBA" id="ARBA00038210"/>
    </source>
</evidence>
<feature type="repeat" description="TPR" evidence="6">
    <location>
        <begin position="446"/>
        <end position="479"/>
    </location>
</feature>
<feature type="repeat" description="TPR" evidence="6">
    <location>
        <begin position="344"/>
        <end position="377"/>
    </location>
</feature>
<dbReference type="Pfam" id="PF00515">
    <property type="entry name" value="TPR_1"/>
    <property type="match status" value="1"/>
</dbReference>
<proteinExistence type="inferred from homology"/>
<evidence type="ECO:0000313" key="8">
    <source>
        <dbReference type="EMBL" id="OMP83951.1"/>
    </source>
</evidence>
<dbReference type="OrthoDB" id="329563at2759"/>
<dbReference type="Pfam" id="PF13432">
    <property type="entry name" value="TPR_16"/>
    <property type="match status" value="1"/>
</dbReference>
<dbReference type="SUPFAM" id="SSF48452">
    <property type="entry name" value="TPR-like"/>
    <property type="match status" value="2"/>
</dbReference>
<evidence type="ECO:0000256" key="7">
    <source>
        <dbReference type="SAM" id="MobiDB-lite"/>
    </source>
</evidence>
<comment type="caution">
    <text evidence="8">The sequence shown here is derived from an EMBL/GenBank/DDBJ whole genome shotgun (WGS) entry which is preliminary data.</text>
</comment>
<dbReference type="GO" id="GO:0051301">
    <property type="term" value="P:cell division"/>
    <property type="evidence" value="ECO:0007669"/>
    <property type="project" value="TreeGrafter"/>
</dbReference>
<dbReference type="PROSITE" id="PS50005">
    <property type="entry name" value="TPR"/>
    <property type="match status" value="5"/>
</dbReference>
<comment type="similarity">
    <text evidence="5">Belongs to the APC3/CDC27 family.</text>
</comment>
<dbReference type="GO" id="GO:0005680">
    <property type="term" value="C:anaphase-promoting complex"/>
    <property type="evidence" value="ECO:0007669"/>
    <property type="project" value="UniProtKB-ARBA"/>
</dbReference>